<name>A0AA39H2A4_9BILA</name>
<dbReference type="PROSITE" id="PS50086">
    <property type="entry name" value="TBC_RABGAP"/>
    <property type="match status" value="1"/>
</dbReference>
<dbReference type="InterPro" id="IPR029052">
    <property type="entry name" value="Metallo-depent_PP-like"/>
</dbReference>
<dbReference type="InterPro" id="IPR004843">
    <property type="entry name" value="Calcineurin-like_PHP"/>
</dbReference>
<dbReference type="SUPFAM" id="SSF56300">
    <property type="entry name" value="Metallo-dependent phosphatases"/>
    <property type="match status" value="1"/>
</dbReference>
<accession>A0AA39H2A4</accession>
<dbReference type="Gene3D" id="1.10.8.270">
    <property type="entry name" value="putative rabgap domain of human tbc1 domain family member 14 like domains"/>
    <property type="match status" value="1"/>
</dbReference>
<feature type="region of interest" description="Disordered" evidence="2">
    <location>
        <begin position="196"/>
        <end position="242"/>
    </location>
</feature>
<dbReference type="PANTHER" id="PTHR22957">
    <property type="entry name" value="TBC1 DOMAIN FAMILY MEMBER GTPASE-ACTIVATING PROTEIN"/>
    <property type="match status" value="1"/>
</dbReference>
<dbReference type="InterPro" id="IPR035969">
    <property type="entry name" value="Rab-GAP_TBC_sf"/>
</dbReference>
<evidence type="ECO:0000256" key="2">
    <source>
        <dbReference type="SAM" id="MobiDB-lite"/>
    </source>
</evidence>
<dbReference type="SUPFAM" id="SSF47923">
    <property type="entry name" value="Ypt/Rab-GAP domain of gyp1p"/>
    <property type="match status" value="2"/>
</dbReference>
<sequence>MSAFTDFFKKAHGAIANLRGANNFFFGKDGEIVYSKNNVCIHDLRPSESPDESDDSHTPGYMTIHCLNDEQSGITLVLQWLPNTTLEKNPASIRCVSPRHQQKSSVPKKSGTKVAKEEKVEEDEDTITQESSASAATSSTDICVEMNGDMITVSSMNDRPQTLVTTASYSNGNEGGLFVPSINVIPHTPVDARSIEDAQGDDRNSISSATTSGADELSDKEDLAESSSCDETDEERSYHATNKSAIEKYRQSLFMRTPEQFAREHNLVLEADQRTLEYGNGEFAKLPTQTKMTNPSLFSVNLGKMRSMRLFYSNPECTCGQLVIASPDSQYKILHFHHGGMDKLAQLFEQWNVVKTKSVKDGSPSPMPDRHLLICHPAVSKSELDPEDGLYETVNWGFWKSYIHQDGSIDDSFTIRKAIFFASMDPSLRKEIWPYLLRVYSWSLTYEQKESVRNDLFLEYQNIRKRRLKITMSSCNNKWTSVENTIIKDVVRTDRKNPFFAGDQNPNMDTMKNILLNYATVYPDINYIQGMSDLLAPLLVTLKNESDTYWCFAGLMQQTLFASAPTQENNMMDVNLEYLRELLKLLLPEFFNYLASLGGDSLQLMFVHRWILLFFKREFPEKDAHHIWEACWARYRTQYFHLFVCVAIVSIYGKDAMDQNLPHDEILFYFSSLANHMDARVVLKKARGLLYQFSRLEKARRLRSLDARKMSTAMNKVLLLASFINLLSGEFLPEEHSERLFKFDPDDLIILFLGDPQYHFPCTKFNADCKKHSRDCRLRNGLDYNTQVVNRTGLTREAIHRLEQQCIREEGNFANQVQRKSIFDLNRNLFTKPAVMVINGDLTNYGLLEQLDLFKDEWLTMPIPILPGLGNHDYENNVNDCVANQCANRMLYWFVKYAKAHNLTLDYVKTQEYLIKSVYRGSFAYSKDICNRQGATCVHLIQLNNRPDYVANIRAVSDWDIHGSYQWLLHDLNSIKNLSHPIFINLHHHSPKAGERLQSLLEDWISHPRNQGVNLRIAVLYAHWHDEHSITEKCIAGTVVHYIYVGSVPNNRYTTMKFLSDAATVEVYLMSARNNRPTQIMDVEEMPWGKC</sequence>
<gene>
    <name evidence="4" type="ORF">QR680_002142</name>
</gene>
<feature type="region of interest" description="Disordered" evidence="2">
    <location>
        <begin position="96"/>
        <end position="140"/>
    </location>
</feature>
<protein>
    <recommendedName>
        <fullName evidence="3">Rab-GAP TBC domain-containing protein</fullName>
    </recommendedName>
</protein>
<dbReference type="EMBL" id="JAUCMV010000005">
    <property type="protein sequence ID" value="KAK0397484.1"/>
    <property type="molecule type" value="Genomic_DNA"/>
</dbReference>
<dbReference type="Pfam" id="PF00149">
    <property type="entry name" value="Metallophos"/>
    <property type="match status" value="1"/>
</dbReference>
<dbReference type="Gene3D" id="3.60.21.10">
    <property type="match status" value="1"/>
</dbReference>
<evidence type="ECO:0000313" key="5">
    <source>
        <dbReference type="Proteomes" id="UP001175271"/>
    </source>
</evidence>
<dbReference type="GO" id="GO:0005096">
    <property type="term" value="F:GTPase activator activity"/>
    <property type="evidence" value="ECO:0007669"/>
    <property type="project" value="UniProtKB-KW"/>
</dbReference>
<keyword evidence="1" id="KW-0343">GTPase activation</keyword>
<dbReference type="Proteomes" id="UP001175271">
    <property type="component" value="Unassembled WGS sequence"/>
</dbReference>
<dbReference type="AlphaFoldDB" id="A0AA39H2A4"/>
<proteinExistence type="predicted"/>
<evidence type="ECO:0000259" key="3">
    <source>
        <dbReference type="PROSITE" id="PS50086"/>
    </source>
</evidence>
<dbReference type="GO" id="GO:0005769">
    <property type="term" value="C:early endosome"/>
    <property type="evidence" value="ECO:0007669"/>
    <property type="project" value="TreeGrafter"/>
</dbReference>
<dbReference type="Gene3D" id="1.10.472.80">
    <property type="entry name" value="Ypt/Rab-GAP domain of gyp1p, domain 3"/>
    <property type="match status" value="1"/>
</dbReference>
<feature type="compositionally biased region" description="Acidic residues" evidence="2">
    <location>
        <begin position="216"/>
        <end position="234"/>
    </location>
</feature>
<reference evidence="4" key="1">
    <citation type="submission" date="2023-06" db="EMBL/GenBank/DDBJ databases">
        <title>Genomic analysis of the entomopathogenic nematode Steinernema hermaphroditum.</title>
        <authorList>
            <person name="Schwarz E.M."/>
            <person name="Heppert J.K."/>
            <person name="Baniya A."/>
            <person name="Schwartz H.T."/>
            <person name="Tan C.-H."/>
            <person name="Antoshechkin I."/>
            <person name="Sternberg P.W."/>
            <person name="Goodrich-Blair H."/>
            <person name="Dillman A.R."/>
        </authorList>
    </citation>
    <scope>NUCLEOTIDE SEQUENCE</scope>
    <source>
        <strain evidence="4">PS9179</strain>
        <tissue evidence="4">Whole animal</tissue>
    </source>
</reference>
<organism evidence="4 5">
    <name type="scientific">Steinernema hermaphroditum</name>
    <dbReference type="NCBI Taxonomy" id="289476"/>
    <lineage>
        <taxon>Eukaryota</taxon>
        <taxon>Metazoa</taxon>
        <taxon>Ecdysozoa</taxon>
        <taxon>Nematoda</taxon>
        <taxon>Chromadorea</taxon>
        <taxon>Rhabditida</taxon>
        <taxon>Tylenchina</taxon>
        <taxon>Panagrolaimomorpha</taxon>
        <taxon>Strongyloidoidea</taxon>
        <taxon>Steinernematidae</taxon>
        <taxon>Steinernema</taxon>
    </lineage>
</organism>
<dbReference type="GO" id="GO:0016787">
    <property type="term" value="F:hydrolase activity"/>
    <property type="evidence" value="ECO:0007669"/>
    <property type="project" value="InterPro"/>
</dbReference>
<dbReference type="SMART" id="SM00164">
    <property type="entry name" value="TBC"/>
    <property type="match status" value="1"/>
</dbReference>
<dbReference type="Pfam" id="PF00566">
    <property type="entry name" value="RabGAP-TBC"/>
    <property type="match status" value="1"/>
</dbReference>
<evidence type="ECO:0000313" key="4">
    <source>
        <dbReference type="EMBL" id="KAK0397484.1"/>
    </source>
</evidence>
<dbReference type="FunFam" id="1.10.472.80:FF:000020">
    <property type="entry name" value="TBC1 domain family, member 16"/>
    <property type="match status" value="1"/>
</dbReference>
<dbReference type="CDD" id="cd00838">
    <property type="entry name" value="MPP_superfamily"/>
    <property type="match status" value="1"/>
</dbReference>
<keyword evidence="5" id="KW-1185">Reference proteome</keyword>
<feature type="compositionally biased region" description="Low complexity" evidence="2">
    <location>
        <begin position="131"/>
        <end position="140"/>
    </location>
</feature>
<feature type="domain" description="Rab-GAP TBC" evidence="3">
    <location>
        <begin position="423"/>
        <end position="635"/>
    </location>
</feature>
<evidence type="ECO:0000256" key="1">
    <source>
        <dbReference type="ARBA" id="ARBA00022468"/>
    </source>
</evidence>
<dbReference type="InterPro" id="IPR000195">
    <property type="entry name" value="Rab-GAP-TBC_dom"/>
</dbReference>
<dbReference type="Gene3D" id="2.30.29.230">
    <property type="match status" value="1"/>
</dbReference>
<comment type="caution">
    <text evidence="4">The sequence shown here is derived from an EMBL/GenBank/DDBJ whole genome shotgun (WGS) entry which is preliminary data.</text>
</comment>
<dbReference type="PANTHER" id="PTHR22957:SF547">
    <property type="entry name" value="TBC1 DOMAIN FAMILY MEMBER 16"/>
    <property type="match status" value="1"/>
</dbReference>